<dbReference type="Pfam" id="PF01832">
    <property type="entry name" value="Glucosaminidase"/>
    <property type="match status" value="1"/>
</dbReference>
<dbReference type="RefSeq" id="WP_082890384.1">
    <property type="nucleotide sequence ID" value="NZ_CP015243.1"/>
</dbReference>
<dbReference type="STRING" id="376489.A5892_10070"/>
<dbReference type="NCBIfam" id="NF007681">
    <property type="entry name" value="PRK10356.1"/>
    <property type="match status" value="1"/>
</dbReference>
<name>A0A172YEZ3_9GAMM</name>
<proteinExistence type="predicted"/>
<sequence length="263" mass="29869">MTRTFDPRTLVLTLILSAFPLQFSLAADSETSGEALLDDSVVTSMPDLREQRAGPDRKIAFFNLLIPIIERQNAMVRADREFLLAARERNTWTRPARERLKRICDDYRMNCADPQRTDWDQLLSRVDTLPMQLVLVQAIEESGWGTSRFARESNNLFGMRCFGTECGVEQRGTGDRYQQFASVEDGVHAYFLNLNGHKAYDNLRKQRAALRGQGREVTAEALIASLGRYSVRGTAYMDQLRLLLNINTDMIESLRGQVDEPAA</sequence>
<dbReference type="AlphaFoldDB" id="A0A172YEZ3"/>
<dbReference type="Gene3D" id="1.10.530.10">
    <property type="match status" value="1"/>
</dbReference>
<evidence type="ECO:0000256" key="1">
    <source>
        <dbReference type="SAM" id="SignalP"/>
    </source>
</evidence>
<reference evidence="3 4" key="1">
    <citation type="submission" date="2016-04" db="EMBL/GenBank/DDBJ databases">
        <title>Complete Genome Sequence of Halotalea alkalilenta IHB B 13600.</title>
        <authorList>
            <person name="Swarnkar M.K."/>
            <person name="Sharma A."/>
            <person name="Kaushal K."/>
            <person name="Soni R."/>
            <person name="Rana S."/>
            <person name="Singh A.K."/>
            <person name="Gulati A."/>
        </authorList>
    </citation>
    <scope>NUCLEOTIDE SEQUENCE [LARGE SCALE GENOMIC DNA]</scope>
    <source>
        <strain evidence="3 4">IHB B 13600</strain>
    </source>
</reference>
<dbReference type="Proteomes" id="UP000077875">
    <property type="component" value="Chromosome"/>
</dbReference>
<dbReference type="PANTHER" id="PTHR40572">
    <property type="entry name" value="PROTEIN BAX"/>
    <property type="match status" value="1"/>
</dbReference>
<dbReference type="PANTHER" id="PTHR40572:SF1">
    <property type="entry name" value="PROTEIN BAX"/>
    <property type="match status" value="1"/>
</dbReference>
<keyword evidence="1" id="KW-0732">Signal</keyword>
<protein>
    <recommendedName>
        <fullName evidence="2">Mannosyl-glycoprotein endo-beta-N-acetylglucosamidase-like domain-containing protein</fullName>
    </recommendedName>
</protein>
<feature type="signal peptide" evidence="1">
    <location>
        <begin position="1"/>
        <end position="26"/>
    </location>
</feature>
<feature type="domain" description="Mannosyl-glycoprotein endo-beta-N-acetylglucosamidase-like" evidence="2">
    <location>
        <begin position="121"/>
        <end position="206"/>
    </location>
</feature>
<evidence type="ECO:0000313" key="3">
    <source>
        <dbReference type="EMBL" id="ANF57767.1"/>
    </source>
</evidence>
<evidence type="ECO:0000313" key="4">
    <source>
        <dbReference type="Proteomes" id="UP000077875"/>
    </source>
</evidence>
<accession>A0A172YEZ3</accession>
<evidence type="ECO:0000259" key="2">
    <source>
        <dbReference type="Pfam" id="PF01832"/>
    </source>
</evidence>
<dbReference type="InterPro" id="IPR053195">
    <property type="entry name" value="Bax-like"/>
</dbReference>
<dbReference type="InterPro" id="IPR002901">
    <property type="entry name" value="MGlyc_endo_b_GlcNAc-like_dom"/>
</dbReference>
<gene>
    <name evidence="3" type="ORF">A5892_10070</name>
</gene>
<feature type="chain" id="PRO_5008004664" description="Mannosyl-glycoprotein endo-beta-N-acetylglucosamidase-like domain-containing protein" evidence="1">
    <location>
        <begin position="27"/>
        <end position="263"/>
    </location>
</feature>
<dbReference type="KEGG" id="haa:A5892_10070"/>
<keyword evidence="4" id="KW-1185">Reference proteome</keyword>
<dbReference type="GO" id="GO:0004040">
    <property type="term" value="F:amidase activity"/>
    <property type="evidence" value="ECO:0007669"/>
    <property type="project" value="InterPro"/>
</dbReference>
<dbReference type="EMBL" id="CP015243">
    <property type="protein sequence ID" value="ANF57767.1"/>
    <property type="molecule type" value="Genomic_DNA"/>
</dbReference>
<organism evidence="3 4">
    <name type="scientific">Halotalea alkalilenta</name>
    <dbReference type="NCBI Taxonomy" id="376489"/>
    <lineage>
        <taxon>Bacteria</taxon>
        <taxon>Pseudomonadati</taxon>
        <taxon>Pseudomonadota</taxon>
        <taxon>Gammaproteobacteria</taxon>
        <taxon>Oceanospirillales</taxon>
        <taxon>Halomonadaceae</taxon>
        <taxon>Halotalea</taxon>
    </lineage>
</organism>